<feature type="domain" description="Carboxylesterase type B" evidence="5">
    <location>
        <begin position="46"/>
        <end position="572"/>
    </location>
</feature>
<comment type="similarity">
    <text evidence="1 4">Belongs to the type-B carboxylesterase/lipase family.</text>
</comment>
<evidence type="ECO:0000256" key="1">
    <source>
        <dbReference type="ARBA" id="ARBA00005964"/>
    </source>
</evidence>
<name>A0A5C3LH19_COPMA</name>
<sequence length="581" mass="62928">MLPFYLATSAIFLAIIQQGQCEDSPHILVDVGYTKYQGLVNLATGNTEFLGIRYAAPPLGNLRWRQPQVPQYVEEVQLANIQPKQCFQAFPGTSPPPPFKFQLLDLDTVAVNVANVSDSPQPLEPGPPENSMTEDCLFLNVYSPGGNWTTTSGQKRPVVVWIHGGGYILGSASGAAGTFDGNDLIRQSSGNVVVVVIQYRLGLFGFLAGKKLKQDGVLNPGLIDQEFALNWVQDHISKFGGDPSKVTIWGESAGAGSVLQHLIAHEGNTEPPLFRGAILSSPYLPPQYPFDHDIPESMFSNVLALTGCSESSDPTECLRAADPTVLQAANLQVNNEAFSGTFAFVPVVDGTFIKDSPSRLLSRGKVNTKHILVVTNTDEGRLFVDAKVTPESTPLEDYLSGLFPGLGPEDGKAVTAYYKSFASNTERFSAILGDAIFVCPAYTLQSAVGGGYKAVFAIHPSLHIDDVPYYFPSLGAVPQMLGYLFGVVTDPPAPIGPRFPNPEFIQAFAQSFMDFAINLDPNVKSNVTSILPKWPKWTKDSTTEMLFNRTGDVPDIRTVVSDAAITERCAFWASVAPFTHQ</sequence>
<dbReference type="STRING" id="230819.A0A5C3LH19"/>
<dbReference type="PANTHER" id="PTHR11559">
    <property type="entry name" value="CARBOXYLESTERASE"/>
    <property type="match status" value="1"/>
</dbReference>
<evidence type="ECO:0000256" key="3">
    <source>
        <dbReference type="ARBA" id="ARBA00022801"/>
    </source>
</evidence>
<keyword evidence="3 4" id="KW-0378">Hydrolase</keyword>
<dbReference type="InterPro" id="IPR029058">
    <property type="entry name" value="AB_hydrolase_fold"/>
</dbReference>
<evidence type="ECO:0000259" key="5">
    <source>
        <dbReference type="Pfam" id="PF00135"/>
    </source>
</evidence>
<dbReference type="GO" id="GO:0016787">
    <property type="term" value="F:hydrolase activity"/>
    <property type="evidence" value="ECO:0007669"/>
    <property type="project" value="UniProtKB-KW"/>
</dbReference>
<dbReference type="EMBL" id="ML210161">
    <property type="protein sequence ID" value="TFK27821.1"/>
    <property type="molecule type" value="Genomic_DNA"/>
</dbReference>
<dbReference type="InterPro" id="IPR050309">
    <property type="entry name" value="Type-B_Carboxylest/Lipase"/>
</dbReference>
<proteinExistence type="inferred from homology"/>
<dbReference type="AlphaFoldDB" id="A0A5C3LH19"/>
<dbReference type="PROSITE" id="PS01173">
    <property type="entry name" value="LIPASE_GDXG_HIS"/>
    <property type="match status" value="1"/>
</dbReference>
<feature type="chain" id="PRO_5023155706" description="Carboxylic ester hydrolase" evidence="4">
    <location>
        <begin position="22"/>
        <end position="581"/>
    </location>
</feature>
<dbReference type="Proteomes" id="UP000307440">
    <property type="component" value="Unassembled WGS sequence"/>
</dbReference>
<dbReference type="SUPFAM" id="SSF53474">
    <property type="entry name" value="alpha/beta-Hydrolases"/>
    <property type="match status" value="1"/>
</dbReference>
<gene>
    <name evidence="6" type="ORF">FA15DRAFT_701618</name>
</gene>
<evidence type="ECO:0000313" key="7">
    <source>
        <dbReference type="Proteomes" id="UP000307440"/>
    </source>
</evidence>
<dbReference type="PROSITE" id="PS00941">
    <property type="entry name" value="CARBOXYLESTERASE_B_2"/>
    <property type="match status" value="1"/>
</dbReference>
<dbReference type="InterPro" id="IPR002018">
    <property type="entry name" value="CarbesteraseB"/>
</dbReference>
<evidence type="ECO:0000313" key="6">
    <source>
        <dbReference type="EMBL" id="TFK27821.1"/>
    </source>
</evidence>
<reference evidence="6 7" key="1">
    <citation type="journal article" date="2019" name="Nat. Ecol. Evol.">
        <title>Megaphylogeny resolves global patterns of mushroom evolution.</title>
        <authorList>
            <person name="Varga T."/>
            <person name="Krizsan K."/>
            <person name="Foldi C."/>
            <person name="Dima B."/>
            <person name="Sanchez-Garcia M."/>
            <person name="Sanchez-Ramirez S."/>
            <person name="Szollosi G.J."/>
            <person name="Szarkandi J.G."/>
            <person name="Papp V."/>
            <person name="Albert L."/>
            <person name="Andreopoulos W."/>
            <person name="Angelini C."/>
            <person name="Antonin V."/>
            <person name="Barry K.W."/>
            <person name="Bougher N.L."/>
            <person name="Buchanan P."/>
            <person name="Buyck B."/>
            <person name="Bense V."/>
            <person name="Catcheside P."/>
            <person name="Chovatia M."/>
            <person name="Cooper J."/>
            <person name="Damon W."/>
            <person name="Desjardin D."/>
            <person name="Finy P."/>
            <person name="Geml J."/>
            <person name="Haridas S."/>
            <person name="Hughes K."/>
            <person name="Justo A."/>
            <person name="Karasinski D."/>
            <person name="Kautmanova I."/>
            <person name="Kiss B."/>
            <person name="Kocsube S."/>
            <person name="Kotiranta H."/>
            <person name="LaButti K.M."/>
            <person name="Lechner B.E."/>
            <person name="Liimatainen K."/>
            <person name="Lipzen A."/>
            <person name="Lukacs Z."/>
            <person name="Mihaltcheva S."/>
            <person name="Morgado L.N."/>
            <person name="Niskanen T."/>
            <person name="Noordeloos M.E."/>
            <person name="Ohm R.A."/>
            <person name="Ortiz-Santana B."/>
            <person name="Ovrebo C."/>
            <person name="Racz N."/>
            <person name="Riley R."/>
            <person name="Savchenko A."/>
            <person name="Shiryaev A."/>
            <person name="Soop K."/>
            <person name="Spirin V."/>
            <person name="Szebenyi C."/>
            <person name="Tomsovsky M."/>
            <person name="Tulloss R.E."/>
            <person name="Uehling J."/>
            <person name="Grigoriev I.V."/>
            <person name="Vagvolgyi C."/>
            <person name="Papp T."/>
            <person name="Martin F.M."/>
            <person name="Miettinen O."/>
            <person name="Hibbett D.S."/>
            <person name="Nagy L.G."/>
        </authorList>
    </citation>
    <scope>NUCLEOTIDE SEQUENCE [LARGE SCALE GENOMIC DNA]</scope>
    <source>
        <strain evidence="6 7">CBS 121175</strain>
    </source>
</reference>
<dbReference type="PROSITE" id="PS00122">
    <property type="entry name" value="CARBOXYLESTERASE_B_1"/>
    <property type="match status" value="1"/>
</dbReference>
<dbReference type="EC" id="3.1.1.-" evidence="4"/>
<dbReference type="InterPro" id="IPR002168">
    <property type="entry name" value="Lipase_GDXG_HIS_AS"/>
</dbReference>
<comment type="similarity">
    <text evidence="2">Belongs to the 'GDXG' lipolytic enzyme family.</text>
</comment>
<organism evidence="6 7">
    <name type="scientific">Coprinopsis marcescibilis</name>
    <name type="common">Agaric fungus</name>
    <name type="synonym">Psathyrella marcescibilis</name>
    <dbReference type="NCBI Taxonomy" id="230819"/>
    <lineage>
        <taxon>Eukaryota</taxon>
        <taxon>Fungi</taxon>
        <taxon>Dikarya</taxon>
        <taxon>Basidiomycota</taxon>
        <taxon>Agaricomycotina</taxon>
        <taxon>Agaricomycetes</taxon>
        <taxon>Agaricomycetidae</taxon>
        <taxon>Agaricales</taxon>
        <taxon>Agaricineae</taxon>
        <taxon>Psathyrellaceae</taxon>
        <taxon>Coprinopsis</taxon>
    </lineage>
</organism>
<evidence type="ECO:0000256" key="2">
    <source>
        <dbReference type="ARBA" id="ARBA00010515"/>
    </source>
</evidence>
<accession>A0A5C3LH19</accession>
<evidence type="ECO:0000256" key="4">
    <source>
        <dbReference type="RuleBase" id="RU361235"/>
    </source>
</evidence>
<dbReference type="InterPro" id="IPR019826">
    <property type="entry name" value="Carboxylesterase_B_AS"/>
</dbReference>
<dbReference type="InterPro" id="IPR019819">
    <property type="entry name" value="Carboxylesterase_B_CS"/>
</dbReference>
<keyword evidence="4" id="KW-0732">Signal</keyword>
<protein>
    <recommendedName>
        <fullName evidence="4">Carboxylic ester hydrolase</fullName>
        <ecNumber evidence="4">3.1.1.-</ecNumber>
    </recommendedName>
</protein>
<feature type="signal peptide" evidence="4">
    <location>
        <begin position="1"/>
        <end position="21"/>
    </location>
</feature>
<dbReference type="Pfam" id="PF00135">
    <property type="entry name" value="COesterase"/>
    <property type="match status" value="1"/>
</dbReference>
<dbReference type="OrthoDB" id="408631at2759"/>
<dbReference type="Gene3D" id="3.40.50.1820">
    <property type="entry name" value="alpha/beta hydrolase"/>
    <property type="match status" value="1"/>
</dbReference>
<keyword evidence="7" id="KW-1185">Reference proteome</keyword>